<protein>
    <submittedName>
        <fullName evidence="3">TolC family protein</fullName>
    </submittedName>
</protein>
<dbReference type="InterPro" id="IPR003423">
    <property type="entry name" value="OMP_efflux"/>
</dbReference>
<dbReference type="InterPro" id="IPR010131">
    <property type="entry name" value="MdtP/NodT-like"/>
</dbReference>
<dbReference type="Gene3D" id="1.20.1600.10">
    <property type="entry name" value="Outer membrane efflux proteins (OEP)"/>
    <property type="match status" value="1"/>
</dbReference>
<dbReference type="GO" id="GO:0015562">
    <property type="term" value="F:efflux transmembrane transporter activity"/>
    <property type="evidence" value="ECO:0007669"/>
    <property type="project" value="InterPro"/>
</dbReference>
<reference evidence="3" key="1">
    <citation type="submission" date="2020-11" db="EMBL/GenBank/DDBJ databases">
        <title>Bacterial whole genome sequence for Panacibacter sp. DH6.</title>
        <authorList>
            <person name="Le V."/>
            <person name="Ko S."/>
            <person name="Ahn C.-Y."/>
            <person name="Oh H.-M."/>
        </authorList>
    </citation>
    <scope>NUCLEOTIDE SEQUENCE</scope>
    <source>
        <strain evidence="3">DH6</strain>
    </source>
</reference>
<comment type="subcellular location">
    <subcellularLocation>
        <location evidence="2">Cell membrane</location>
        <topology evidence="2">Lipid-anchor</topology>
    </subcellularLocation>
</comment>
<comment type="caution">
    <text evidence="3">The sequence shown here is derived from an EMBL/GenBank/DDBJ whole genome shotgun (WGS) entry which is preliminary data.</text>
</comment>
<accession>A0A931GU92</accession>
<keyword evidence="2" id="KW-0472">Membrane</keyword>
<evidence type="ECO:0000256" key="2">
    <source>
        <dbReference type="RuleBase" id="RU362097"/>
    </source>
</evidence>
<dbReference type="NCBIfam" id="TIGR01845">
    <property type="entry name" value="outer_NodT"/>
    <property type="match status" value="1"/>
</dbReference>
<comment type="similarity">
    <text evidence="1 2">Belongs to the outer membrane factor (OMF) (TC 1.B.17) family.</text>
</comment>
<keyword evidence="4" id="KW-1185">Reference proteome</keyword>
<dbReference type="Gene3D" id="2.20.200.10">
    <property type="entry name" value="Outer membrane efflux proteins (OEP)"/>
    <property type="match status" value="1"/>
</dbReference>
<feature type="signal peptide" evidence="2">
    <location>
        <begin position="1"/>
        <end position="21"/>
    </location>
</feature>
<name>A0A931GU92_9BACT</name>
<dbReference type="GO" id="GO:0005886">
    <property type="term" value="C:plasma membrane"/>
    <property type="evidence" value="ECO:0007669"/>
    <property type="project" value="UniProtKB-SubCell"/>
</dbReference>
<feature type="chain" id="PRO_5038166576" evidence="2">
    <location>
        <begin position="22"/>
        <end position="483"/>
    </location>
</feature>
<keyword evidence="2" id="KW-0732">Signal</keyword>
<keyword evidence="2" id="KW-0812">Transmembrane</keyword>
<dbReference type="RefSeq" id="WP_231402010.1">
    <property type="nucleotide sequence ID" value="NZ_JADWYR010000001.1"/>
</dbReference>
<keyword evidence="2" id="KW-0449">Lipoprotein</keyword>
<proteinExistence type="inferred from homology"/>
<dbReference type="EMBL" id="JADWYR010000001">
    <property type="protein sequence ID" value="MBG9376421.1"/>
    <property type="molecule type" value="Genomic_DNA"/>
</dbReference>
<dbReference type="PANTHER" id="PTHR30203:SF30">
    <property type="entry name" value="OUTER MEMBRANE PROTEIN-RELATED"/>
    <property type="match status" value="1"/>
</dbReference>
<dbReference type="PANTHER" id="PTHR30203">
    <property type="entry name" value="OUTER MEMBRANE CATION EFFLUX PROTEIN"/>
    <property type="match status" value="1"/>
</dbReference>
<evidence type="ECO:0000256" key="1">
    <source>
        <dbReference type="ARBA" id="ARBA00007613"/>
    </source>
</evidence>
<dbReference type="SUPFAM" id="SSF56954">
    <property type="entry name" value="Outer membrane efflux proteins (OEP)"/>
    <property type="match status" value="1"/>
</dbReference>
<gene>
    <name evidence="3" type="ORF">I5907_09265</name>
</gene>
<dbReference type="AlphaFoldDB" id="A0A931GU92"/>
<organism evidence="3 4">
    <name type="scientific">Panacibacter microcysteis</name>
    <dbReference type="NCBI Taxonomy" id="2793269"/>
    <lineage>
        <taxon>Bacteria</taxon>
        <taxon>Pseudomonadati</taxon>
        <taxon>Bacteroidota</taxon>
        <taxon>Chitinophagia</taxon>
        <taxon>Chitinophagales</taxon>
        <taxon>Chitinophagaceae</taxon>
        <taxon>Panacibacter</taxon>
    </lineage>
</organism>
<dbReference type="Pfam" id="PF02321">
    <property type="entry name" value="OEP"/>
    <property type="match status" value="2"/>
</dbReference>
<keyword evidence="2" id="KW-0564">Palmitate</keyword>
<dbReference type="PROSITE" id="PS51257">
    <property type="entry name" value="PROKAR_LIPOPROTEIN"/>
    <property type="match status" value="1"/>
</dbReference>
<keyword evidence="2" id="KW-1134">Transmembrane beta strand</keyword>
<sequence>MIYNYKRSFNCILVASIFVMAGCKAYQPVVTPALKNVPDSFVIATSDTVGIADVQWRNFFADSLLVSLIDTALLNNPDLQIAMQRIEAAKAIVRRAKGAFLPSVNAVASTGIDKFGNYTMNGVGNFDTNFSENIDKDRTIPYPVTPDFFLGLRSNWEIDLWGKLKNSKKAAASRLLASEKGRQFIVTSLVADIASGYYNLLALDNQLKIIQRNIKYQQDALDIVRVMKETGRATQLAVQQFQAQLYNTQSFEYSTKQEIVQVENSMNYLLGRYPQSIARDSNTLNSTLPSIINAGIPATLLTRRPDVQQASLELEATKFDVAAAKAASLPSLTITPYLGLNAFKANLLLNTGSVAYGIIGGLTAPLLNKKELYASYKLAGANQQEAFYRFQQSLINSFTEVHTGLNDIENKRHMQQLKSKEVEELRSGVSSANDLYVAGYASYLEVITAQKSVLQAEFELNDTRKDVFVALIQLYRALGGGWQ</sequence>
<evidence type="ECO:0000313" key="3">
    <source>
        <dbReference type="EMBL" id="MBG9376421.1"/>
    </source>
</evidence>
<dbReference type="Proteomes" id="UP000628448">
    <property type="component" value="Unassembled WGS sequence"/>
</dbReference>
<evidence type="ECO:0000313" key="4">
    <source>
        <dbReference type="Proteomes" id="UP000628448"/>
    </source>
</evidence>